<dbReference type="Proteomes" id="UP001189429">
    <property type="component" value="Unassembled WGS sequence"/>
</dbReference>
<evidence type="ECO:0000313" key="4">
    <source>
        <dbReference type="Proteomes" id="UP001189429"/>
    </source>
</evidence>
<evidence type="ECO:0000256" key="1">
    <source>
        <dbReference type="SAM" id="MobiDB-lite"/>
    </source>
</evidence>
<feature type="chain" id="PRO_5045273220" evidence="2">
    <location>
        <begin position="20"/>
        <end position="266"/>
    </location>
</feature>
<comment type="caution">
    <text evidence="3">The sequence shown here is derived from an EMBL/GenBank/DDBJ whole genome shotgun (WGS) entry which is preliminary data.</text>
</comment>
<feature type="signal peptide" evidence="2">
    <location>
        <begin position="1"/>
        <end position="19"/>
    </location>
</feature>
<proteinExistence type="predicted"/>
<accession>A0ABN9PVY9</accession>
<sequence>MAARRACALLAGLLASAEGFAPNPASCATNAATAFNDAVGIVGNIVRAVENCIPVSSVTNDDVSGMQRDCADQIMGLLANIGSVGKEVSAATFNCGNVDSGCAQQILAGIKDLSEMGQDIISSVSNCPSKIKGAGLFCAQDIVSILNQAVNGAKDIDSAVERCMPPEDFIAPPPSVNDTNETDISAPRPNSVDELPTIPAASAPSPTPASVDDLPAAPVGDLPERRRLASSSPEGSRGVAVQDLAEQVPWAQSRPEALLPLDPIVV</sequence>
<gene>
    <name evidence="3" type="ORF">PCOR1329_LOCUS6518</name>
</gene>
<dbReference type="EMBL" id="CAUYUJ010001747">
    <property type="protein sequence ID" value="CAK0797437.1"/>
    <property type="molecule type" value="Genomic_DNA"/>
</dbReference>
<organism evidence="3 4">
    <name type="scientific">Prorocentrum cordatum</name>
    <dbReference type="NCBI Taxonomy" id="2364126"/>
    <lineage>
        <taxon>Eukaryota</taxon>
        <taxon>Sar</taxon>
        <taxon>Alveolata</taxon>
        <taxon>Dinophyceae</taxon>
        <taxon>Prorocentrales</taxon>
        <taxon>Prorocentraceae</taxon>
        <taxon>Prorocentrum</taxon>
    </lineage>
</organism>
<reference evidence="3" key="1">
    <citation type="submission" date="2023-10" db="EMBL/GenBank/DDBJ databases">
        <authorList>
            <person name="Chen Y."/>
            <person name="Shah S."/>
            <person name="Dougan E. K."/>
            <person name="Thang M."/>
            <person name="Chan C."/>
        </authorList>
    </citation>
    <scope>NUCLEOTIDE SEQUENCE [LARGE SCALE GENOMIC DNA]</scope>
</reference>
<evidence type="ECO:0000256" key="2">
    <source>
        <dbReference type="SAM" id="SignalP"/>
    </source>
</evidence>
<name>A0ABN9PVY9_9DINO</name>
<feature type="region of interest" description="Disordered" evidence="1">
    <location>
        <begin position="164"/>
        <end position="241"/>
    </location>
</feature>
<keyword evidence="4" id="KW-1185">Reference proteome</keyword>
<keyword evidence="2" id="KW-0732">Signal</keyword>
<feature type="compositionally biased region" description="Low complexity" evidence="1">
    <location>
        <begin position="199"/>
        <end position="210"/>
    </location>
</feature>
<evidence type="ECO:0000313" key="3">
    <source>
        <dbReference type="EMBL" id="CAK0797437.1"/>
    </source>
</evidence>
<protein>
    <submittedName>
        <fullName evidence="3">Uncharacterized protein</fullName>
    </submittedName>
</protein>